<evidence type="ECO:0000313" key="1">
    <source>
        <dbReference type="EMBL" id="CBG91814.1"/>
    </source>
</evidence>
<geneLocation type="plasmid" evidence="1 2">
    <name>pCROD1</name>
</geneLocation>
<name>D2TV71_CITRI</name>
<keyword evidence="2" id="KW-1185">Reference proteome</keyword>
<dbReference type="EMBL" id="FN543503">
    <property type="protein sequence ID" value="CBG91814.1"/>
    <property type="molecule type" value="Genomic_DNA"/>
</dbReference>
<protein>
    <submittedName>
        <fullName evidence="1">Uncharacterized protein</fullName>
    </submittedName>
</protein>
<dbReference type="KEGG" id="cro:ROD_p1531"/>
<dbReference type="HOGENOM" id="CLU_2506766_0_0_6"/>
<accession>D2TV71</accession>
<reference evidence="1 2" key="1">
    <citation type="journal article" date="2010" name="J. Bacteriol.">
        <title>The Citrobacter rodentium genome sequence reveals convergent evolution with human pathogenic Escherichia coli.</title>
        <authorList>
            <person name="Petty N.K."/>
            <person name="Bulgin R."/>
            <person name="Crepin V.F."/>
            <person name="Cerdeno-Tarraga A.M."/>
            <person name="Schroeder G.N."/>
            <person name="Quail M.A."/>
            <person name="Lennard N."/>
            <person name="Corton C."/>
            <person name="Barron A."/>
            <person name="Clark L."/>
            <person name="Toribio A.L."/>
            <person name="Parkhill J."/>
            <person name="Dougan G."/>
            <person name="Frankel G."/>
            <person name="Thomson N.R."/>
        </authorList>
    </citation>
    <scope>NUCLEOTIDE SEQUENCE [LARGE SCALE GENOMIC DNA]</scope>
    <source>
        <strain evidence="1 2">ICC168</strain>
    </source>
</reference>
<gene>
    <name evidence="1" type="ordered locus">ROD_p1531</name>
</gene>
<dbReference type="AlphaFoldDB" id="D2TV71"/>
<proteinExistence type="predicted"/>
<dbReference type="Proteomes" id="UP000001889">
    <property type="component" value="Plasmid pCROD1"/>
</dbReference>
<evidence type="ECO:0000313" key="2">
    <source>
        <dbReference type="Proteomes" id="UP000001889"/>
    </source>
</evidence>
<keyword evidence="1" id="KW-0614">Plasmid</keyword>
<organism evidence="1 2">
    <name type="scientific">Citrobacter rodentium (strain ICC168)</name>
    <name type="common">Citrobacter freundii biotype 4280</name>
    <dbReference type="NCBI Taxonomy" id="637910"/>
    <lineage>
        <taxon>Bacteria</taxon>
        <taxon>Pseudomonadati</taxon>
        <taxon>Pseudomonadota</taxon>
        <taxon>Gammaproteobacteria</taxon>
        <taxon>Enterobacterales</taxon>
        <taxon>Enterobacteriaceae</taxon>
        <taxon>Citrobacter</taxon>
    </lineage>
</organism>
<sequence>MMYVPHHVPNLTCFPHSGQPTKLTVFPQSQSSIKLTCFPQSGQPMMFELYPTARLVREVDLFPIDLAVYPVRRKTCPSGRGGCQV</sequence>